<keyword evidence="3 4" id="KW-0812">Transmembrane</keyword>
<dbReference type="InterPro" id="IPR019176">
    <property type="entry name" value="Cytochrome_B561-rel"/>
</dbReference>
<evidence type="ECO:0000256" key="3">
    <source>
        <dbReference type="SAM" id="Phobius"/>
    </source>
</evidence>
<dbReference type="OrthoDB" id="509821at2759"/>
<dbReference type="OMA" id="CMIEFLW"/>
<dbReference type="PANTHER" id="PTHR21780:SF0">
    <property type="entry name" value="TRANSMEMBRANE PROTEIN 209"/>
    <property type="match status" value="1"/>
</dbReference>
<evidence type="ECO:0000313" key="6">
    <source>
        <dbReference type="Proteomes" id="UP000070412"/>
    </source>
</evidence>
<keyword evidence="1" id="KW-0175">Coiled coil</keyword>
<gene>
    <name evidence="4" type="ORF">SSS_3189</name>
</gene>
<feature type="transmembrane region" description="Helical" evidence="3">
    <location>
        <begin position="55"/>
        <end position="81"/>
    </location>
</feature>
<dbReference type="Pfam" id="PF09786">
    <property type="entry name" value="CytochromB561_N"/>
    <property type="match status" value="1"/>
</dbReference>
<dbReference type="EnsemblMetazoa" id="SSS_3189s_mrna">
    <property type="protein sequence ID" value="KAF7489967.1"/>
    <property type="gene ID" value="SSS_3189"/>
</dbReference>
<dbReference type="PANTHER" id="PTHR21780">
    <property type="entry name" value="TRANSMEMBRANE PROTEIN 209"/>
    <property type="match status" value="1"/>
</dbReference>
<name>A0A834R6H5_SARSC</name>
<evidence type="ECO:0000256" key="1">
    <source>
        <dbReference type="SAM" id="Coils"/>
    </source>
</evidence>
<accession>A0A834R6H5</accession>
<reference evidence="6" key="1">
    <citation type="journal article" date="2020" name="PLoS Negl. Trop. Dis.">
        <title>High-quality nuclear genome for Sarcoptes scabiei-A critical resource for a neglected parasite.</title>
        <authorList>
            <person name="Korhonen P.K."/>
            <person name="Gasser R.B."/>
            <person name="Ma G."/>
            <person name="Wang T."/>
            <person name="Stroehlein A.J."/>
            <person name="Young N.D."/>
            <person name="Ang C.S."/>
            <person name="Fernando D.D."/>
            <person name="Lu H.C."/>
            <person name="Taylor S."/>
            <person name="Reynolds S.L."/>
            <person name="Mofiz E."/>
            <person name="Najaraj S.H."/>
            <person name="Gowda H."/>
            <person name="Madugundu A."/>
            <person name="Renuse S."/>
            <person name="Holt D."/>
            <person name="Pandey A."/>
            <person name="Papenfuss A.T."/>
            <person name="Fischer K."/>
        </authorList>
    </citation>
    <scope>NUCLEOTIDE SEQUENCE [LARGE SCALE GENOMIC DNA]</scope>
</reference>
<keyword evidence="3" id="KW-0472">Membrane</keyword>
<proteinExistence type="predicted"/>
<reference evidence="5" key="3">
    <citation type="submission" date="2022-06" db="UniProtKB">
        <authorList>
            <consortium name="EnsemblMetazoa"/>
        </authorList>
    </citation>
    <scope>IDENTIFICATION</scope>
</reference>
<organism evidence="4">
    <name type="scientific">Sarcoptes scabiei</name>
    <name type="common">Itch mite</name>
    <name type="synonym">Acarus scabiei</name>
    <dbReference type="NCBI Taxonomy" id="52283"/>
    <lineage>
        <taxon>Eukaryota</taxon>
        <taxon>Metazoa</taxon>
        <taxon>Ecdysozoa</taxon>
        <taxon>Arthropoda</taxon>
        <taxon>Chelicerata</taxon>
        <taxon>Arachnida</taxon>
        <taxon>Acari</taxon>
        <taxon>Acariformes</taxon>
        <taxon>Sarcoptiformes</taxon>
        <taxon>Astigmata</taxon>
        <taxon>Psoroptidia</taxon>
        <taxon>Sarcoptoidea</taxon>
        <taxon>Sarcoptidae</taxon>
        <taxon>Sarcoptinae</taxon>
        <taxon>Sarcoptes</taxon>
    </lineage>
</organism>
<feature type="compositionally biased region" description="Polar residues" evidence="2">
    <location>
        <begin position="160"/>
        <end position="174"/>
    </location>
</feature>
<feature type="region of interest" description="Disordered" evidence="2">
    <location>
        <begin position="154"/>
        <end position="174"/>
    </location>
</feature>
<evidence type="ECO:0000313" key="4">
    <source>
        <dbReference type="EMBL" id="KAF7489967.1"/>
    </source>
</evidence>
<feature type="transmembrane region" description="Helical" evidence="3">
    <location>
        <begin position="21"/>
        <end position="43"/>
    </location>
</feature>
<feature type="coiled-coil region" evidence="1">
    <location>
        <begin position="217"/>
        <end position="244"/>
    </location>
</feature>
<keyword evidence="3" id="KW-1133">Transmembrane helix</keyword>
<sequence>MINPSEILRQRHFVSNAQRAPYWALINMSSFLICVIEYKISFFPSLWPLEFLKNGFILIELCLMLLFLINSLYNGYLYLLFLKFTKPIELTIEQFKLFGIDEKEIGFKLKSNKDSLIDQKIEVLEKNTPKDNSMTPKFDLSANLKPMGHSVDHLSRLHNETNPSPNKSSSSWLRDSFTKQSDTSLTNKSFNQELRFRKSRSFLHNNDSSAFDSIASRSAVEQFLREQEQRNEELQDLIKAEKRYVSLNEINSSPLPMSQSQNYSPLNSSRSDLSFGYGMSSLINNSNNQSPRIINQSNHLYSNDFSSKFVNANLSADHLSSSPIVSTPFRQSYKAAIKISPPSSPEKSEILNSSHHLIEKILIKLDVDDSKLNQMVENIRMWLSQTILIRLVNEINNINKSIIEKGYIDSVIGETSIKQLKYLAANKRSEFPTLEQVCPFLDIKNIRNIENNVPFQQYLVRRIKDLAKGGCMIEFLWDGGGTYNYQQWKEDNITDSEILMHLFCVYMDSRLLYNPTIPEGRPFTRQYFRSAEKFSDETFRSDTYIKQDKSFPPHYSLMLKGEPFEIPPGRNNLFHSLLVFIHQIKIKNFGLLGRINLGPSGLNITWVIEKQNTHHF</sequence>
<reference evidence="4" key="2">
    <citation type="submission" date="2020-01" db="EMBL/GenBank/DDBJ databases">
        <authorList>
            <person name="Korhonen P.K.K."/>
            <person name="Guangxu M.G."/>
            <person name="Wang T.W."/>
            <person name="Stroehlein A.J.S."/>
            <person name="Young N.D."/>
            <person name="Ang C.-S.A."/>
            <person name="Fernando D.W.F."/>
            <person name="Lu H.L."/>
            <person name="Taylor S.T."/>
            <person name="Ehtesham M.E.M."/>
            <person name="Najaraj S.H.N."/>
            <person name="Harsha G.H.G."/>
            <person name="Madugundu A.M."/>
            <person name="Renuse S.R."/>
            <person name="Holt D.H."/>
            <person name="Pandey A.P."/>
            <person name="Papenfuss A.P."/>
            <person name="Gasser R.B.G."/>
            <person name="Fischer K.F."/>
        </authorList>
    </citation>
    <scope>NUCLEOTIDE SEQUENCE</scope>
    <source>
        <strain evidence="4">SSS_KF_BRIS2020</strain>
    </source>
</reference>
<dbReference type="AlphaFoldDB" id="A0A834R6H5"/>
<dbReference type="Proteomes" id="UP000070412">
    <property type="component" value="Unassembled WGS sequence"/>
</dbReference>
<protein>
    <submittedName>
        <fullName evidence="4">Transmembrane -like protein</fullName>
    </submittedName>
</protein>
<keyword evidence="6" id="KW-1185">Reference proteome</keyword>
<dbReference type="GO" id="GO:0016020">
    <property type="term" value="C:membrane"/>
    <property type="evidence" value="ECO:0007669"/>
    <property type="project" value="TreeGrafter"/>
</dbReference>
<dbReference type="EMBL" id="WVUK01000063">
    <property type="protein sequence ID" value="KAF7489967.1"/>
    <property type="molecule type" value="Genomic_DNA"/>
</dbReference>
<evidence type="ECO:0000256" key="2">
    <source>
        <dbReference type="SAM" id="MobiDB-lite"/>
    </source>
</evidence>
<evidence type="ECO:0000313" key="5">
    <source>
        <dbReference type="EnsemblMetazoa" id="KAF7489967.1"/>
    </source>
</evidence>